<dbReference type="InterPro" id="IPR003137">
    <property type="entry name" value="PA_domain"/>
</dbReference>
<gene>
    <name evidence="5" type="ORF">ACFPBZ_15455</name>
</gene>
<evidence type="ECO:0000313" key="6">
    <source>
        <dbReference type="Proteomes" id="UP001595947"/>
    </source>
</evidence>
<comment type="caution">
    <text evidence="5">The sequence shown here is derived from an EMBL/GenBank/DDBJ whole genome shotgun (WGS) entry which is preliminary data.</text>
</comment>
<dbReference type="Gene3D" id="3.50.30.30">
    <property type="match status" value="1"/>
</dbReference>
<feature type="chain" id="PRO_5045338159" evidence="2">
    <location>
        <begin position="25"/>
        <end position="492"/>
    </location>
</feature>
<dbReference type="InterPro" id="IPR046450">
    <property type="entry name" value="PA_dom_sf"/>
</dbReference>
<evidence type="ECO:0000256" key="2">
    <source>
        <dbReference type="SAM" id="SignalP"/>
    </source>
</evidence>
<dbReference type="Pfam" id="PF04389">
    <property type="entry name" value="Peptidase_M28"/>
    <property type="match status" value="1"/>
</dbReference>
<dbReference type="Gene3D" id="3.40.630.10">
    <property type="entry name" value="Zn peptidases"/>
    <property type="match status" value="1"/>
</dbReference>
<reference evidence="6" key="1">
    <citation type="journal article" date="2019" name="Int. J. Syst. Evol. Microbiol.">
        <title>The Global Catalogue of Microorganisms (GCM) 10K type strain sequencing project: providing services to taxonomists for standard genome sequencing and annotation.</title>
        <authorList>
            <consortium name="The Broad Institute Genomics Platform"/>
            <consortium name="The Broad Institute Genome Sequencing Center for Infectious Disease"/>
            <person name="Wu L."/>
            <person name="Ma J."/>
        </authorList>
    </citation>
    <scope>NUCLEOTIDE SEQUENCE [LARGE SCALE GENOMIC DNA]</scope>
    <source>
        <strain evidence="6">CGMCC 4.7093</strain>
    </source>
</reference>
<accession>A0ABV9YQE8</accession>
<feature type="domain" description="PA" evidence="3">
    <location>
        <begin position="138"/>
        <end position="229"/>
    </location>
</feature>
<feature type="signal peptide" evidence="2">
    <location>
        <begin position="1"/>
        <end position="24"/>
    </location>
</feature>
<dbReference type="Proteomes" id="UP001595947">
    <property type="component" value="Unassembled WGS sequence"/>
</dbReference>
<proteinExistence type="predicted"/>
<evidence type="ECO:0000259" key="3">
    <source>
        <dbReference type="Pfam" id="PF02225"/>
    </source>
</evidence>
<evidence type="ECO:0000259" key="4">
    <source>
        <dbReference type="Pfam" id="PF04389"/>
    </source>
</evidence>
<dbReference type="PROSITE" id="PS51257">
    <property type="entry name" value="PROKAR_LIPOPROTEIN"/>
    <property type="match status" value="1"/>
</dbReference>
<sequence length="492" mass="49923">MMRSGLAAVSLLVALLATACGASAPPAPAPAAAAPSADPGPPAALADRVSGDAAFVHLQAFQDIAARNGGNRASGSPGHEQSVDYVAERLRQAGFRVETPAVPFDFFEAGAQTLAVGGAPVPGVVALTYTRPTPPGGVTAPLVVLPDTPADPTPACEATDFGPDVRGAIVVARRGVCPFTQKQALAADAGAAAILVVNTEPGPLNGTIGSVAESRIPAAGLSRTDGDPLFARAGTSSTLVLDTRAESRSTRNVVAQTATGRTDEVVMAGAHLDSVAAGPGINDDGSGSAGLLETALQLGSAPPVTNAVRFAWWGAEEAGLIGSTAYVAGLDVERRRDIALLLNFDMIASPNAGYLAYDGDDSDRQGAPAGPPGSDAIERRMLAALGQVGVQGQGTDFDGRSDYGPFIEVGIPAGGLFTGAEEVKTPEQAARWGGRANEAFDPNYHSPKDDLANVDRVALDRNVTAMAAVISGYALDLTGPDGVPPRALRQTR</sequence>
<dbReference type="EMBL" id="JBHSIV010000015">
    <property type="protein sequence ID" value="MFC5063618.1"/>
    <property type="molecule type" value="Genomic_DNA"/>
</dbReference>
<dbReference type="PANTHER" id="PTHR12147">
    <property type="entry name" value="METALLOPEPTIDASE M28 FAMILY MEMBER"/>
    <property type="match status" value="1"/>
</dbReference>
<dbReference type="RefSeq" id="WP_378036966.1">
    <property type="nucleotide sequence ID" value="NZ_JBHSIV010000015.1"/>
</dbReference>
<dbReference type="SUPFAM" id="SSF53187">
    <property type="entry name" value="Zn-dependent exopeptidases"/>
    <property type="match status" value="1"/>
</dbReference>
<keyword evidence="2" id="KW-0732">Signal</keyword>
<evidence type="ECO:0000313" key="5">
    <source>
        <dbReference type="EMBL" id="MFC5063618.1"/>
    </source>
</evidence>
<dbReference type="PANTHER" id="PTHR12147:SF26">
    <property type="entry name" value="PEPTIDASE M28 DOMAIN-CONTAINING PROTEIN"/>
    <property type="match status" value="1"/>
</dbReference>
<dbReference type="Pfam" id="PF02225">
    <property type="entry name" value="PA"/>
    <property type="match status" value="1"/>
</dbReference>
<feature type="region of interest" description="Disordered" evidence="1">
    <location>
        <begin position="27"/>
        <end position="46"/>
    </location>
</feature>
<evidence type="ECO:0000256" key="1">
    <source>
        <dbReference type="SAM" id="MobiDB-lite"/>
    </source>
</evidence>
<dbReference type="InterPro" id="IPR045175">
    <property type="entry name" value="M28_fam"/>
</dbReference>
<dbReference type="SUPFAM" id="SSF52025">
    <property type="entry name" value="PA domain"/>
    <property type="match status" value="1"/>
</dbReference>
<name>A0ABV9YQE8_9PSEU</name>
<keyword evidence="6" id="KW-1185">Reference proteome</keyword>
<feature type="domain" description="Peptidase M28" evidence="4">
    <location>
        <begin position="252"/>
        <end position="469"/>
    </location>
</feature>
<protein>
    <submittedName>
        <fullName evidence="5">M28 family peptidase</fullName>
    </submittedName>
</protein>
<organism evidence="5 6">
    <name type="scientific">Actinomycetospora atypica</name>
    <dbReference type="NCBI Taxonomy" id="1290095"/>
    <lineage>
        <taxon>Bacteria</taxon>
        <taxon>Bacillati</taxon>
        <taxon>Actinomycetota</taxon>
        <taxon>Actinomycetes</taxon>
        <taxon>Pseudonocardiales</taxon>
        <taxon>Pseudonocardiaceae</taxon>
        <taxon>Actinomycetospora</taxon>
    </lineage>
</organism>
<dbReference type="InterPro" id="IPR007484">
    <property type="entry name" value="Peptidase_M28"/>
</dbReference>